<dbReference type="InterPro" id="IPR051677">
    <property type="entry name" value="AfsR-DnrI-RedD_regulator"/>
</dbReference>
<dbReference type="PANTHER" id="PTHR35807:SF1">
    <property type="entry name" value="TRANSCRIPTIONAL REGULATOR REDD"/>
    <property type="match status" value="1"/>
</dbReference>
<dbReference type="PANTHER" id="PTHR35807">
    <property type="entry name" value="TRANSCRIPTIONAL REGULATOR REDD-RELATED"/>
    <property type="match status" value="1"/>
</dbReference>
<dbReference type="AlphaFoldDB" id="A0A2N8TE28"/>
<gene>
    <name evidence="8" type="ORF">C1J00_37355</name>
</gene>
<organism evidence="8 9">
    <name type="scientific">Streptomyces cahuitamycinicus</name>
    <dbReference type="NCBI Taxonomy" id="2070367"/>
    <lineage>
        <taxon>Bacteria</taxon>
        <taxon>Bacillati</taxon>
        <taxon>Actinomycetota</taxon>
        <taxon>Actinomycetes</taxon>
        <taxon>Kitasatosporales</taxon>
        <taxon>Streptomycetaceae</taxon>
        <taxon>Streptomyces</taxon>
    </lineage>
</organism>
<evidence type="ECO:0000313" key="9">
    <source>
        <dbReference type="Proteomes" id="UP000235943"/>
    </source>
</evidence>
<keyword evidence="2" id="KW-0902">Two-component regulatory system</keyword>
<dbReference type="SUPFAM" id="SSF48452">
    <property type="entry name" value="TPR-like"/>
    <property type="match status" value="1"/>
</dbReference>
<evidence type="ECO:0000259" key="6">
    <source>
        <dbReference type="SMART" id="SM00862"/>
    </source>
</evidence>
<feature type="domain" description="OmpR/PhoB-type" evidence="6">
    <location>
        <begin position="91"/>
        <end position="162"/>
    </location>
</feature>
<sequence>MLFADIIRQWERELRCVPGGGSSASMIRPLFNSSANRARSIHWLLQQGYVRSASIIRCAPKPTTCHRGGVQVQAPLIRILGPIEISDGAHPGPLRGIKPCALLTALLLRPGSVVSLENLMDALWAGEPPRSAVANLRSYAHLLRRRLPVATPLISYQGGYELRIAPDAVDHLVFERLADRGRSAVTDDPPRAIELLNAALALWSSDHAAPGVERYGMLDGPLRTLDAERIRATEDLADAWLGVGQPHSALRTAGQVLAAEPLRIRSWLLVLNAHHHLGEPGRVTDAFESARTVFRRELGTEPDACLGRLHRQLLAG</sequence>
<dbReference type="EMBL" id="POUC01000485">
    <property type="protein sequence ID" value="PNG17288.1"/>
    <property type="molecule type" value="Genomic_DNA"/>
</dbReference>
<comment type="caution">
    <text evidence="8">The sequence shown here is derived from an EMBL/GenBank/DDBJ whole genome shotgun (WGS) entry which is preliminary data.</text>
</comment>
<accession>A0A2N8TE28</accession>
<feature type="domain" description="Bacterial transcriptional activator" evidence="7">
    <location>
        <begin position="169"/>
        <end position="314"/>
    </location>
</feature>
<dbReference type="InterPro" id="IPR005158">
    <property type="entry name" value="BTAD"/>
</dbReference>
<dbReference type="SMART" id="SM00862">
    <property type="entry name" value="Trans_reg_C"/>
    <property type="match status" value="1"/>
</dbReference>
<keyword evidence="9" id="KW-1185">Reference proteome</keyword>
<dbReference type="Gene3D" id="1.10.10.10">
    <property type="entry name" value="Winged helix-like DNA-binding domain superfamily/Winged helix DNA-binding domain"/>
    <property type="match status" value="1"/>
</dbReference>
<dbReference type="SUPFAM" id="SSF46894">
    <property type="entry name" value="C-terminal effector domain of the bipartite response regulators"/>
    <property type="match status" value="1"/>
</dbReference>
<dbReference type="InterPro" id="IPR016032">
    <property type="entry name" value="Sig_transdc_resp-reg_C-effctor"/>
</dbReference>
<keyword evidence="5" id="KW-0804">Transcription</keyword>
<dbReference type="GO" id="GO:0003677">
    <property type="term" value="F:DNA binding"/>
    <property type="evidence" value="ECO:0007669"/>
    <property type="project" value="UniProtKB-KW"/>
</dbReference>
<evidence type="ECO:0008006" key="10">
    <source>
        <dbReference type="Google" id="ProtNLM"/>
    </source>
</evidence>
<dbReference type="OrthoDB" id="4054020at2"/>
<dbReference type="Gene3D" id="1.25.40.10">
    <property type="entry name" value="Tetratricopeptide repeat domain"/>
    <property type="match status" value="1"/>
</dbReference>
<dbReference type="InterPro" id="IPR011990">
    <property type="entry name" value="TPR-like_helical_dom_sf"/>
</dbReference>
<evidence type="ECO:0000256" key="5">
    <source>
        <dbReference type="ARBA" id="ARBA00023163"/>
    </source>
</evidence>
<proteinExistence type="inferred from homology"/>
<evidence type="ECO:0000256" key="3">
    <source>
        <dbReference type="ARBA" id="ARBA00023015"/>
    </source>
</evidence>
<dbReference type="GO" id="GO:0000160">
    <property type="term" value="P:phosphorelay signal transduction system"/>
    <property type="evidence" value="ECO:0007669"/>
    <property type="project" value="UniProtKB-KW"/>
</dbReference>
<evidence type="ECO:0000256" key="1">
    <source>
        <dbReference type="ARBA" id="ARBA00005820"/>
    </source>
</evidence>
<keyword evidence="4" id="KW-0238">DNA-binding</keyword>
<comment type="similarity">
    <text evidence="1">Belongs to the AfsR/DnrI/RedD regulatory family.</text>
</comment>
<evidence type="ECO:0000256" key="2">
    <source>
        <dbReference type="ARBA" id="ARBA00023012"/>
    </source>
</evidence>
<dbReference type="GO" id="GO:0006355">
    <property type="term" value="P:regulation of DNA-templated transcription"/>
    <property type="evidence" value="ECO:0007669"/>
    <property type="project" value="InterPro"/>
</dbReference>
<reference evidence="8 9" key="1">
    <citation type="submission" date="2018-01" db="EMBL/GenBank/DDBJ databases">
        <title>Draft genome sequence of Streptomyces sp. 13K301.</title>
        <authorList>
            <person name="Sahin N."/>
            <person name="Saygin H."/>
            <person name="Ay H."/>
        </authorList>
    </citation>
    <scope>NUCLEOTIDE SEQUENCE [LARGE SCALE GENOMIC DNA]</scope>
    <source>
        <strain evidence="8 9">13K301</strain>
    </source>
</reference>
<evidence type="ECO:0000256" key="4">
    <source>
        <dbReference type="ARBA" id="ARBA00023125"/>
    </source>
</evidence>
<evidence type="ECO:0000313" key="8">
    <source>
        <dbReference type="EMBL" id="PNG17288.1"/>
    </source>
</evidence>
<evidence type="ECO:0000259" key="7">
    <source>
        <dbReference type="SMART" id="SM01043"/>
    </source>
</evidence>
<keyword evidence="3" id="KW-0805">Transcription regulation</keyword>
<dbReference type="Pfam" id="PF03704">
    <property type="entry name" value="BTAD"/>
    <property type="match status" value="1"/>
</dbReference>
<dbReference type="Proteomes" id="UP000235943">
    <property type="component" value="Unassembled WGS sequence"/>
</dbReference>
<name>A0A2N8TE28_9ACTN</name>
<dbReference type="InterPro" id="IPR001867">
    <property type="entry name" value="OmpR/PhoB-type_DNA-bd"/>
</dbReference>
<dbReference type="InterPro" id="IPR036388">
    <property type="entry name" value="WH-like_DNA-bd_sf"/>
</dbReference>
<dbReference type="SMART" id="SM01043">
    <property type="entry name" value="BTAD"/>
    <property type="match status" value="1"/>
</dbReference>
<protein>
    <recommendedName>
        <fullName evidence="10">OmpR/PhoB-type domain-containing protein</fullName>
    </recommendedName>
</protein>